<dbReference type="SUPFAM" id="SSF160935">
    <property type="entry name" value="VPA0735-like"/>
    <property type="match status" value="1"/>
</dbReference>
<proteinExistence type="predicted"/>
<dbReference type="AlphaFoldDB" id="A0A132PBT2"/>
<dbReference type="STRING" id="59750.AWC31_02520"/>
<accession>A0A132PBT2</accession>
<feature type="domain" description="DUF1214" evidence="2">
    <location>
        <begin position="504"/>
        <end position="575"/>
    </location>
</feature>
<protein>
    <recommendedName>
        <fullName evidence="2">DUF1214 domain-containing protein</fullName>
    </recommendedName>
</protein>
<sequence>MNPNRYRPGSQFIGRVGGLAVALGIGIAVANSPGIASADTGESTSSESSETSAGPSVKSAEKAKPAKPKKNSIRDAIKRSAQRDSSASPSADGEKVSSATDSDTTDRPQRTKPRRTERPAAKVLSTLGLPAEANKNPVEPPPTPAEWVKAAIVRREIGHDAGPAKTVKTAPATTVAAQTVSVSTEDSPLKTPEQLEAEQIAARTVKTLPVRLMKVVLKAGFLVAGHQQFPGGPDADNLAALDNAVDEFVLAAAFQQQLLNPMNPKFVTQVAPPHTWNGQSAGGTRILYDNPDTIYRFTGVSASSEYVIRGQFYDVDGDGDFRDDMPADTSFSVLEGTAGTTSQLLTVDDEFEIDDDGTFEITVSAEPADGRPNHLQLTPGSTIIASRNTLGDWNAEKPMGLEIQRVGGPPDSLFAQLGGFTFLGSVVNQSPVLTSLVSAIPPLPNMPPAVRGTVTALILIVRGANEQAKYMELATAGDPNVMSEPASNAEFLANQKQSNGQFQLDDDEALVLTIDPGDAGYFVVPTYNDWTITGNYWDQPTSLNNDQMTANPDGTYTVVISPTDPGAANWVSTGGLNQGLISIRFQNLGGDPNNAPRIVSQQVVSHDELDDLPNVEFVTPEEREQQLAERRAGFDKRWV</sequence>
<dbReference type="Gene3D" id="2.60.120.600">
    <property type="entry name" value="Domain of unknown function DUF1214, C-terminal domain"/>
    <property type="match status" value="1"/>
</dbReference>
<dbReference type="EMBL" id="LGTW01000036">
    <property type="protein sequence ID" value="KWX19780.1"/>
    <property type="molecule type" value="Genomic_DNA"/>
</dbReference>
<evidence type="ECO:0000259" key="2">
    <source>
        <dbReference type="Pfam" id="PF06742"/>
    </source>
</evidence>
<evidence type="ECO:0000313" key="3">
    <source>
        <dbReference type="EMBL" id="KWX19780.1"/>
    </source>
</evidence>
<gene>
    <name evidence="3" type="ORF">AFM11_34070</name>
</gene>
<dbReference type="InterPro" id="IPR037049">
    <property type="entry name" value="DUF1214_C_sf"/>
</dbReference>
<organism evidence="3 4">
    <name type="scientific">Mycolicibacterium wolinskyi</name>
    <dbReference type="NCBI Taxonomy" id="59750"/>
    <lineage>
        <taxon>Bacteria</taxon>
        <taxon>Bacillati</taxon>
        <taxon>Actinomycetota</taxon>
        <taxon>Actinomycetes</taxon>
        <taxon>Mycobacteriales</taxon>
        <taxon>Mycobacteriaceae</taxon>
        <taxon>Mycolicibacterium</taxon>
    </lineage>
</organism>
<dbReference type="Pfam" id="PF06742">
    <property type="entry name" value="DUF1214"/>
    <property type="match status" value="1"/>
</dbReference>
<dbReference type="Proteomes" id="UP000070612">
    <property type="component" value="Unassembled WGS sequence"/>
</dbReference>
<reference evidence="3 4" key="1">
    <citation type="submission" date="2015-07" db="EMBL/GenBank/DDBJ databases">
        <title>A draft genome sequence of Mycobacterium wolinskyi.</title>
        <authorList>
            <person name="de Man T.J."/>
            <person name="Perry K.A."/>
            <person name="Coulliette A.D."/>
            <person name="Jensen B."/>
            <person name="Toney N.C."/>
            <person name="Limbago B.M."/>
            <person name="Noble-Wang J."/>
        </authorList>
    </citation>
    <scope>NUCLEOTIDE SEQUENCE [LARGE SCALE GENOMIC DNA]</scope>
    <source>
        <strain evidence="3 4">CDC_01</strain>
    </source>
</reference>
<dbReference type="RefSeq" id="WP_067859055.1">
    <property type="nucleotide sequence ID" value="NZ_LGTW01000036.1"/>
</dbReference>
<feature type="compositionally biased region" description="Low complexity" evidence="1">
    <location>
        <begin position="33"/>
        <end position="58"/>
    </location>
</feature>
<comment type="caution">
    <text evidence="3">The sequence shown here is derived from an EMBL/GenBank/DDBJ whole genome shotgun (WGS) entry which is preliminary data.</text>
</comment>
<dbReference type="PATRIC" id="fig|59750.3.peg.5151"/>
<evidence type="ECO:0000256" key="1">
    <source>
        <dbReference type="SAM" id="MobiDB-lite"/>
    </source>
</evidence>
<feature type="compositionally biased region" description="Basic and acidic residues" evidence="1">
    <location>
        <begin position="72"/>
        <end position="82"/>
    </location>
</feature>
<dbReference type="InterPro" id="IPR010621">
    <property type="entry name" value="DUF1214"/>
</dbReference>
<feature type="compositionally biased region" description="Basic and acidic residues" evidence="1">
    <location>
        <begin position="104"/>
        <end position="120"/>
    </location>
</feature>
<evidence type="ECO:0000313" key="4">
    <source>
        <dbReference type="Proteomes" id="UP000070612"/>
    </source>
</evidence>
<feature type="region of interest" description="Disordered" evidence="1">
    <location>
        <begin position="33"/>
        <end position="144"/>
    </location>
</feature>
<keyword evidence="4" id="KW-1185">Reference proteome</keyword>
<name>A0A132PBT2_9MYCO</name>